<dbReference type="PANTHER" id="PTHR11783">
    <property type="entry name" value="SULFOTRANSFERASE SULT"/>
    <property type="match status" value="1"/>
</dbReference>
<reference evidence="5" key="1">
    <citation type="submission" date="2016-11" db="EMBL/GenBank/DDBJ databases">
        <title>The genome of Nicotiana attenuata.</title>
        <authorList>
            <person name="Xu S."/>
            <person name="Brockmoeller T."/>
            <person name="Gaquerel E."/>
            <person name="Navarro A."/>
            <person name="Kuhl H."/>
            <person name="Gase K."/>
            <person name="Ling Z."/>
            <person name="Zhou W."/>
            <person name="Kreitzer C."/>
            <person name="Stanke M."/>
            <person name="Tang H."/>
            <person name="Lyons E."/>
            <person name="Pandey P."/>
            <person name="Pandey S.P."/>
            <person name="Timmermann B."/>
            <person name="Baldwin I.T."/>
        </authorList>
    </citation>
    <scope>NUCLEOTIDE SEQUENCE [LARGE SCALE GENOMIC DNA]</scope>
    <source>
        <strain evidence="5">UT</strain>
    </source>
</reference>
<dbReference type="Gramene" id="OIS95880">
    <property type="protein sequence ID" value="OIS95880"/>
    <property type="gene ID" value="A4A49_10181"/>
</dbReference>
<dbReference type="OrthoDB" id="205623at2759"/>
<gene>
    <name evidence="5" type="primary">SOT12_0</name>
    <name evidence="5" type="ORF">A4A49_10181</name>
</gene>
<dbReference type="EMBL" id="MJEQ01037194">
    <property type="protein sequence ID" value="OIS95880.1"/>
    <property type="molecule type" value="Genomic_DNA"/>
</dbReference>
<organism evidence="5 6">
    <name type="scientific">Nicotiana attenuata</name>
    <name type="common">Coyote tobacco</name>
    <dbReference type="NCBI Taxonomy" id="49451"/>
    <lineage>
        <taxon>Eukaryota</taxon>
        <taxon>Viridiplantae</taxon>
        <taxon>Streptophyta</taxon>
        <taxon>Embryophyta</taxon>
        <taxon>Tracheophyta</taxon>
        <taxon>Spermatophyta</taxon>
        <taxon>Magnoliopsida</taxon>
        <taxon>eudicotyledons</taxon>
        <taxon>Gunneridae</taxon>
        <taxon>Pentapetalae</taxon>
        <taxon>asterids</taxon>
        <taxon>lamiids</taxon>
        <taxon>Solanales</taxon>
        <taxon>Solanaceae</taxon>
        <taxon>Nicotianoideae</taxon>
        <taxon>Nicotianeae</taxon>
        <taxon>Nicotiana</taxon>
    </lineage>
</organism>
<dbReference type="InterPro" id="IPR000863">
    <property type="entry name" value="Sulfotransferase_dom"/>
</dbReference>
<dbReference type="KEGG" id="nau:109236168"/>
<dbReference type="Proteomes" id="UP000187609">
    <property type="component" value="Unassembled WGS sequence"/>
</dbReference>
<dbReference type="Pfam" id="PF00685">
    <property type="entry name" value="Sulfotransfer_1"/>
    <property type="match status" value="1"/>
</dbReference>
<evidence type="ECO:0000313" key="6">
    <source>
        <dbReference type="Proteomes" id="UP000187609"/>
    </source>
</evidence>
<dbReference type="Gene3D" id="3.40.50.300">
    <property type="entry name" value="P-loop containing nucleotide triphosphate hydrolases"/>
    <property type="match status" value="1"/>
</dbReference>
<dbReference type="SMR" id="A0A1J6IL46"/>
<dbReference type="InterPro" id="IPR027417">
    <property type="entry name" value="P-loop_NTPase"/>
</dbReference>
<evidence type="ECO:0000313" key="5">
    <source>
        <dbReference type="EMBL" id="OIS95880.1"/>
    </source>
</evidence>
<protein>
    <recommendedName>
        <fullName evidence="3">Sulfotransferase</fullName>
        <ecNumber evidence="3">2.8.2.-</ecNumber>
    </recommendedName>
</protein>
<evidence type="ECO:0000256" key="2">
    <source>
        <dbReference type="ARBA" id="ARBA00022679"/>
    </source>
</evidence>
<evidence type="ECO:0000256" key="1">
    <source>
        <dbReference type="ARBA" id="ARBA00005771"/>
    </source>
</evidence>
<comment type="similarity">
    <text evidence="1 3">Belongs to the sulfotransferase 1 family.</text>
</comment>
<name>A0A1J6IL46_NICAT</name>
<dbReference type="SUPFAM" id="SSF52540">
    <property type="entry name" value="P-loop containing nucleoside triphosphate hydrolases"/>
    <property type="match status" value="1"/>
</dbReference>
<keyword evidence="6" id="KW-1185">Reference proteome</keyword>
<dbReference type="EC" id="2.8.2.-" evidence="3"/>
<comment type="caution">
    <text evidence="5">The sequence shown here is derived from an EMBL/GenBank/DDBJ whole genome shotgun (WGS) entry which is preliminary data.</text>
</comment>
<dbReference type="AlphaFoldDB" id="A0A1J6IL46"/>
<feature type="domain" description="Sulfotransferase" evidence="4">
    <location>
        <begin position="69"/>
        <end position="329"/>
    </location>
</feature>
<proteinExistence type="inferred from homology"/>
<dbReference type="GO" id="GO:0008146">
    <property type="term" value="F:sulfotransferase activity"/>
    <property type="evidence" value="ECO:0007669"/>
    <property type="project" value="InterPro"/>
</dbReference>
<evidence type="ECO:0000259" key="4">
    <source>
        <dbReference type="Pfam" id="PF00685"/>
    </source>
</evidence>
<sequence length="335" mass="39225">MTTSHTSPQIPPKYLREDELNEECKKLLLTLPKERGWLFSHIYNYQGFWIAPRQLQAVRACQQQFLAQDSDIILVTFPKSGTTWLKALVFALVNRMNYPISGKNHPLLFKNPHDLVPFLELKLYVDGQLPDFSSYTSPRLLSTHLTYGSLPKSVQDSQNKLVYLCRNPRDTFISLFHFANILKIENMGISSIEEMLDLFCKGVSFYGPFWNHVLDYWKESMEKPKKVLFLMYEEMKEQPEIQLKRLAEFLECPFSIEEENCGVVDEILRICSFENLSNLEVNKNENLSTGEKNKAFFRRGEVGDWKNYFTTEMVEKLNHIIEQKFQGSGIRFLYI</sequence>
<dbReference type="GeneID" id="109236168"/>
<dbReference type="OMA" id="WDKHMDD"/>
<keyword evidence="2 3" id="KW-0808">Transferase</keyword>
<accession>A0A1J6IL46</accession>
<evidence type="ECO:0000256" key="3">
    <source>
        <dbReference type="RuleBase" id="RU361155"/>
    </source>
</evidence>